<name>A0AAX4HPN2_9BACT</name>
<feature type="transmembrane region" description="Helical" evidence="1">
    <location>
        <begin position="117"/>
        <end position="142"/>
    </location>
</feature>
<dbReference type="GO" id="GO:0005886">
    <property type="term" value="C:plasma membrane"/>
    <property type="evidence" value="ECO:0007669"/>
    <property type="project" value="UniProtKB-SubCell"/>
</dbReference>
<dbReference type="AlphaFoldDB" id="A0AAX4HPN2"/>
<dbReference type="PANTHER" id="PTHR39087">
    <property type="entry name" value="UPF0104 MEMBRANE PROTEIN MJ1595"/>
    <property type="match status" value="1"/>
</dbReference>
<evidence type="ECO:0000313" key="2">
    <source>
        <dbReference type="EMBL" id="WPU65115.1"/>
    </source>
</evidence>
<gene>
    <name evidence="2" type="ORF">SOO65_20670</name>
</gene>
<dbReference type="PANTHER" id="PTHR39087:SF2">
    <property type="entry name" value="UPF0104 MEMBRANE PROTEIN MJ1595"/>
    <property type="match status" value="1"/>
</dbReference>
<feature type="transmembrane region" description="Helical" evidence="1">
    <location>
        <begin position="197"/>
        <end position="220"/>
    </location>
</feature>
<dbReference type="EMBL" id="CP139487">
    <property type="protein sequence ID" value="WPU65115.1"/>
    <property type="molecule type" value="Genomic_DNA"/>
</dbReference>
<feature type="transmembrane region" description="Helical" evidence="1">
    <location>
        <begin position="82"/>
        <end position="105"/>
    </location>
</feature>
<feature type="transmembrane region" description="Helical" evidence="1">
    <location>
        <begin position="6"/>
        <end position="22"/>
    </location>
</feature>
<feature type="transmembrane region" description="Helical" evidence="1">
    <location>
        <begin position="154"/>
        <end position="176"/>
    </location>
</feature>
<feature type="transmembrane region" description="Helical" evidence="1">
    <location>
        <begin position="271"/>
        <end position="297"/>
    </location>
</feature>
<keyword evidence="1" id="KW-1133">Transmembrane helix</keyword>
<protein>
    <submittedName>
        <fullName evidence="2">YbhN family protein</fullName>
    </submittedName>
</protein>
<reference evidence="2 3" key="1">
    <citation type="submission" date="2023-11" db="EMBL/GenBank/DDBJ databases">
        <title>Peredibacter starrii A3.12.</title>
        <authorList>
            <person name="Mitchell R.J."/>
        </authorList>
    </citation>
    <scope>NUCLEOTIDE SEQUENCE [LARGE SCALE GENOMIC DNA]</scope>
    <source>
        <strain evidence="2 3">A3.12</strain>
    </source>
</reference>
<organism evidence="2 3">
    <name type="scientific">Peredibacter starrii</name>
    <dbReference type="NCBI Taxonomy" id="28202"/>
    <lineage>
        <taxon>Bacteria</taxon>
        <taxon>Pseudomonadati</taxon>
        <taxon>Bdellovibrionota</taxon>
        <taxon>Bacteriovoracia</taxon>
        <taxon>Bacteriovoracales</taxon>
        <taxon>Bacteriovoracaceae</taxon>
        <taxon>Peredibacter</taxon>
    </lineage>
</organism>
<evidence type="ECO:0000256" key="1">
    <source>
        <dbReference type="SAM" id="Phobius"/>
    </source>
</evidence>
<dbReference type="RefSeq" id="WP_321395169.1">
    <property type="nucleotide sequence ID" value="NZ_CP139487.1"/>
</dbReference>
<keyword evidence="1" id="KW-0812">Transmembrane</keyword>
<proteinExistence type="predicted"/>
<evidence type="ECO:0000313" key="3">
    <source>
        <dbReference type="Proteomes" id="UP001324634"/>
    </source>
</evidence>
<dbReference type="KEGG" id="psti:SOO65_20670"/>
<feature type="transmembrane region" description="Helical" evidence="1">
    <location>
        <begin position="232"/>
        <end position="259"/>
    </location>
</feature>
<feature type="transmembrane region" description="Helical" evidence="1">
    <location>
        <begin position="43"/>
        <end position="62"/>
    </location>
</feature>
<keyword evidence="3" id="KW-1185">Reference proteome</keyword>
<dbReference type="Proteomes" id="UP001324634">
    <property type="component" value="Chromosome"/>
</dbReference>
<accession>A0AAX4HPN2</accession>
<sequence length="314" mass="35347">MKNKIVAVVTVIFFSIAAYLFYDRISAIDFEDVKQGFSLIRPSVVIGSILLVILNFLVLTSFDYFAFRNFGPRFMTYPKTIVSAFICYALTLNIGAFVGGLGFRYRIYSRWHVPTKTVPYIIASSIISNWSGYILLLSGIFLFKPEGTEAMRFIPGWVMTLIGTAGILSIVGYLYLCFKRYRGKFGKLDFQFPTLTAAAIQLVLSSIQWLILGLIIYLYLHELGTSINYGESVITILMSAIAGIITHIPAGMGVIENLFLHVGENSEASRILVALICYRTVYYLLPLMIAIPSYFLLELYQRKEQLGGHYAKQS</sequence>
<keyword evidence="1" id="KW-0472">Membrane</keyword>